<accession>A0A2K3KP40</accession>
<dbReference type="AlphaFoldDB" id="A0A2K3KP40"/>
<comment type="caution">
    <text evidence="2">The sequence shown here is derived from an EMBL/GenBank/DDBJ whole genome shotgun (WGS) entry which is preliminary data.</text>
</comment>
<feature type="compositionally biased region" description="Basic and acidic residues" evidence="1">
    <location>
        <begin position="19"/>
        <end position="32"/>
    </location>
</feature>
<name>A0A2K3KP40_TRIPR</name>
<feature type="region of interest" description="Disordered" evidence="1">
    <location>
        <begin position="1"/>
        <end position="68"/>
    </location>
</feature>
<gene>
    <name evidence="2" type="ORF">L195_g055968</name>
</gene>
<reference evidence="2 3" key="1">
    <citation type="journal article" date="2014" name="Am. J. Bot.">
        <title>Genome assembly and annotation for red clover (Trifolium pratense; Fabaceae).</title>
        <authorList>
            <person name="Istvanek J."/>
            <person name="Jaros M."/>
            <person name="Krenek A."/>
            <person name="Repkova J."/>
        </authorList>
    </citation>
    <scope>NUCLEOTIDE SEQUENCE [LARGE SCALE GENOMIC DNA]</scope>
    <source>
        <strain evidence="3">cv. Tatra</strain>
        <tissue evidence="2">Young leaves</tissue>
    </source>
</reference>
<reference evidence="2 3" key="2">
    <citation type="journal article" date="2017" name="Front. Plant Sci.">
        <title>Gene Classification and Mining of Molecular Markers Useful in Red Clover (Trifolium pratense) Breeding.</title>
        <authorList>
            <person name="Istvanek J."/>
            <person name="Dluhosova J."/>
            <person name="Dluhos P."/>
            <person name="Patkova L."/>
            <person name="Nedelnik J."/>
            <person name="Repkova J."/>
        </authorList>
    </citation>
    <scope>NUCLEOTIDE SEQUENCE [LARGE SCALE GENOMIC DNA]</scope>
    <source>
        <strain evidence="3">cv. Tatra</strain>
        <tissue evidence="2">Young leaves</tissue>
    </source>
</reference>
<dbReference type="EMBL" id="ASHM01104064">
    <property type="protein sequence ID" value="PNX68068.1"/>
    <property type="molecule type" value="Genomic_DNA"/>
</dbReference>
<dbReference type="Proteomes" id="UP000236291">
    <property type="component" value="Unassembled WGS sequence"/>
</dbReference>
<evidence type="ECO:0000313" key="3">
    <source>
        <dbReference type="Proteomes" id="UP000236291"/>
    </source>
</evidence>
<evidence type="ECO:0000256" key="1">
    <source>
        <dbReference type="SAM" id="MobiDB-lite"/>
    </source>
</evidence>
<proteinExistence type="predicted"/>
<evidence type="ECO:0000313" key="2">
    <source>
        <dbReference type="EMBL" id="PNX68068.1"/>
    </source>
</evidence>
<organism evidence="2 3">
    <name type="scientific">Trifolium pratense</name>
    <name type="common">Red clover</name>
    <dbReference type="NCBI Taxonomy" id="57577"/>
    <lineage>
        <taxon>Eukaryota</taxon>
        <taxon>Viridiplantae</taxon>
        <taxon>Streptophyta</taxon>
        <taxon>Embryophyta</taxon>
        <taxon>Tracheophyta</taxon>
        <taxon>Spermatophyta</taxon>
        <taxon>Magnoliopsida</taxon>
        <taxon>eudicotyledons</taxon>
        <taxon>Gunneridae</taxon>
        <taxon>Pentapetalae</taxon>
        <taxon>rosids</taxon>
        <taxon>fabids</taxon>
        <taxon>Fabales</taxon>
        <taxon>Fabaceae</taxon>
        <taxon>Papilionoideae</taxon>
        <taxon>50 kb inversion clade</taxon>
        <taxon>NPAAA clade</taxon>
        <taxon>Hologalegina</taxon>
        <taxon>IRL clade</taxon>
        <taxon>Trifolieae</taxon>
        <taxon>Trifolium</taxon>
    </lineage>
</organism>
<sequence>IWRRVVLLNPRLSKPNRTGRSDQSDREPDMKTVRFGSKKGQQADRKKTIQTGYEPVQTGEPAGRFGDS</sequence>
<protein>
    <submittedName>
        <fullName evidence="2">Uncharacterized protein</fullName>
    </submittedName>
</protein>
<feature type="non-terminal residue" evidence="2">
    <location>
        <position position="1"/>
    </location>
</feature>